<evidence type="ECO:0000256" key="4">
    <source>
        <dbReference type="ARBA" id="ARBA00022989"/>
    </source>
</evidence>
<feature type="transmembrane region" description="Helical" evidence="7">
    <location>
        <begin position="57"/>
        <end position="76"/>
    </location>
</feature>
<dbReference type="EMBL" id="JABFUD020000024">
    <property type="protein sequence ID" value="KAI5059965.1"/>
    <property type="molecule type" value="Genomic_DNA"/>
</dbReference>
<keyword evidence="9" id="KW-1185">Reference proteome</keyword>
<feature type="transmembrane region" description="Helical" evidence="7">
    <location>
        <begin position="136"/>
        <end position="154"/>
    </location>
</feature>
<comment type="subcellular location">
    <subcellularLocation>
        <location evidence="1">Membrane</location>
        <topology evidence="1">Multi-pass membrane protein</topology>
    </subcellularLocation>
</comment>
<evidence type="ECO:0000256" key="7">
    <source>
        <dbReference type="SAM" id="Phobius"/>
    </source>
</evidence>
<organism evidence="8 9">
    <name type="scientific">Adiantum capillus-veneris</name>
    <name type="common">Maidenhair fern</name>
    <dbReference type="NCBI Taxonomy" id="13818"/>
    <lineage>
        <taxon>Eukaryota</taxon>
        <taxon>Viridiplantae</taxon>
        <taxon>Streptophyta</taxon>
        <taxon>Embryophyta</taxon>
        <taxon>Tracheophyta</taxon>
        <taxon>Polypodiopsida</taxon>
        <taxon>Polypodiidae</taxon>
        <taxon>Polypodiales</taxon>
        <taxon>Pteridineae</taxon>
        <taxon>Pteridaceae</taxon>
        <taxon>Vittarioideae</taxon>
        <taxon>Adiantum</taxon>
    </lineage>
</organism>
<dbReference type="AlphaFoldDB" id="A0A9D4Z3M1"/>
<proteinExistence type="inferred from homology"/>
<dbReference type="InterPro" id="IPR000425">
    <property type="entry name" value="MIP"/>
</dbReference>
<evidence type="ECO:0000256" key="1">
    <source>
        <dbReference type="ARBA" id="ARBA00004141"/>
    </source>
</evidence>
<dbReference type="Pfam" id="PF00230">
    <property type="entry name" value="MIP"/>
    <property type="match status" value="1"/>
</dbReference>
<accession>A0A9D4Z3M1</accession>
<dbReference type="InterPro" id="IPR022357">
    <property type="entry name" value="MIP_CS"/>
</dbReference>
<dbReference type="OrthoDB" id="3222at2759"/>
<evidence type="ECO:0000256" key="3">
    <source>
        <dbReference type="ARBA" id="ARBA00022692"/>
    </source>
</evidence>
<evidence type="ECO:0000313" key="8">
    <source>
        <dbReference type="EMBL" id="KAI5059965.1"/>
    </source>
</evidence>
<dbReference type="SUPFAM" id="SSF81338">
    <property type="entry name" value="Aquaporin-like"/>
    <property type="match status" value="1"/>
</dbReference>
<dbReference type="InterPro" id="IPR023271">
    <property type="entry name" value="Aquaporin-like"/>
</dbReference>
<protein>
    <recommendedName>
        <fullName evidence="10">Aquaporin</fullName>
    </recommendedName>
</protein>
<feature type="transmembrane region" description="Helical" evidence="7">
    <location>
        <begin position="215"/>
        <end position="233"/>
    </location>
</feature>
<comment type="caution">
    <text evidence="8">The sequence shown here is derived from an EMBL/GenBank/DDBJ whole genome shotgun (WGS) entry which is preliminary data.</text>
</comment>
<dbReference type="PROSITE" id="PS00221">
    <property type="entry name" value="MIP"/>
    <property type="match status" value="1"/>
</dbReference>
<dbReference type="PRINTS" id="PR00783">
    <property type="entry name" value="MINTRINSICP"/>
</dbReference>
<evidence type="ECO:0000256" key="5">
    <source>
        <dbReference type="ARBA" id="ARBA00023136"/>
    </source>
</evidence>
<evidence type="ECO:0008006" key="10">
    <source>
        <dbReference type="Google" id="ProtNLM"/>
    </source>
</evidence>
<dbReference type="InterPro" id="IPR034294">
    <property type="entry name" value="Aquaporin_transptr"/>
</dbReference>
<keyword evidence="4 7" id="KW-1133">Transmembrane helix</keyword>
<dbReference type="GO" id="GO:0015267">
    <property type="term" value="F:channel activity"/>
    <property type="evidence" value="ECO:0007669"/>
    <property type="project" value="InterPro"/>
</dbReference>
<dbReference type="Gene3D" id="1.20.1080.10">
    <property type="entry name" value="Glycerol uptake facilitator protein"/>
    <property type="match status" value="1"/>
</dbReference>
<evidence type="ECO:0000256" key="2">
    <source>
        <dbReference type="ARBA" id="ARBA00022448"/>
    </source>
</evidence>
<comment type="similarity">
    <text evidence="6">Belongs to the MIP/aquaporin (TC 1.A.8) family.</text>
</comment>
<keyword evidence="3 6" id="KW-0812">Transmembrane</keyword>
<sequence length="272" mass="28433">MAGEEANCKQTKAVQREYSPLQKALAELIGTFFVVFVGCGGGVVLKEEAGLGHTSMAISSGVVVMIMIFCTAHISAAHLNPAVTLAFASAGLFPWIQVLPYILSQMIGSLLASLGLQLIVDDSTLFSLIVNQPLHHSRASFVMEVIATFALMLVNMKVSCHLGAGGVVGVLVGPFIIGTTVALAGLYAGPLCGGLSMNPARSIGPALVAVNFKSLHIFVIGPIIGALSSALIYNTITSTNNDSVVLRLYKHVVDFVRAGTHTTSSQKDMSCS</sequence>
<feature type="transmembrane region" description="Helical" evidence="7">
    <location>
        <begin position="166"/>
        <end position="188"/>
    </location>
</feature>
<keyword evidence="2 6" id="KW-0813">Transport</keyword>
<feature type="transmembrane region" description="Helical" evidence="7">
    <location>
        <begin position="24"/>
        <end position="45"/>
    </location>
</feature>
<dbReference type="GO" id="GO:0016020">
    <property type="term" value="C:membrane"/>
    <property type="evidence" value="ECO:0007669"/>
    <property type="project" value="UniProtKB-SubCell"/>
</dbReference>
<evidence type="ECO:0000256" key="6">
    <source>
        <dbReference type="RuleBase" id="RU000477"/>
    </source>
</evidence>
<gene>
    <name evidence="8" type="ORF">GOP47_0024385</name>
</gene>
<reference evidence="8" key="1">
    <citation type="submission" date="2021-01" db="EMBL/GenBank/DDBJ databases">
        <title>Adiantum capillus-veneris genome.</title>
        <authorList>
            <person name="Fang Y."/>
            <person name="Liao Q."/>
        </authorList>
    </citation>
    <scope>NUCLEOTIDE SEQUENCE</scope>
    <source>
        <strain evidence="8">H3</strain>
        <tissue evidence="8">Leaf</tissue>
    </source>
</reference>
<dbReference type="PANTHER" id="PTHR45724:SF13">
    <property type="entry name" value="AQUAPORIN NIP1-1-RELATED"/>
    <property type="match status" value="1"/>
</dbReference>
<keyword evidence="5 7" id="KW-0472">Membrane</keyword>
<name>A0A9D4Z3M1_ADICA</name>
<dbReference type="PANTHER" id="PTHR45724">
    <property type="entry name" value="AQUAPORIN NIP2-1"/>
    <property type="match status" value="1"/>
</dbReference>
<evidence type="ECO:0000313" key="9">
    <source>
        <dbReference type="Proteomes" id="UP000886520"/>
    </source>
</evidence>
<dbReference type="Proteomes" id="UP000886520">
    <property type="component" value="Chromosome 24"/>
</dbReference>